<dbReference type="Pfam" id="PF00072">
    <property type="entry name" value="Response_reg"/>
    <property type="match status" value="1"/>
</dbReference>
<dbReference type="AlphaFoldDB" id="A0A1G1W8A9"/>
<dbReference type="EMBL" id="MHCQ01000037">
    <property type="protein sequence ID" value="OGY23861.1"/>
    <property type="molecule type" value="Genomic_DNA"/>
</dbReference>
<evidence type="ECO:0000256" key="1">
    <source>
        <dbReference type="ARBA" id="ARBA00022553"/>
    </source>
</evidence>
<name>A0A1G1W8A9_9BACT</name>
<organism evidence="4 5">
    <name type="scientific">Candidatus Woykebacteria bacterium RBG_13_40_7b</name>
    <dbReference type="NCBI Taxonomy" id="1802594"/>
    <lineage>
        <taxon>Bacteria</taxon>
        <taxon>Candidatus Woykeibacteriota</taxon>
    </lineage>
</organism>
<dbReference type="PANTHER" id="PTHR44591:SF3">
    <property type="entry name" value="RESPONSE REGULATORY DOMAIN-CONTAINING PROTEIN"/>
    <property type="match status" value="1"/>
</dbReference>
<feature type="modified residue" description="4-aspartylphosphate" evidence="2">
    <location>
        <position position="58"/>
    </location>
</feature>
<keyword evidence="1 2" id="KW-0597">Phosphoprotein</keyword>
<accession>A0A1G1W8A9</accession>
<protein>
    <recommendedName>
        <fullName evidence="3">Response regulatory domain-containing protein</fullName>
    </recommendedName>
</protein>
<feature type="domain" description="Response regulatory" evidence="3">
    <location>
        <begin position="9"/>
        <end position="125"/>
    </location>
</feature>
<sequence length="127" mass="14423">MATEETKQKILIIEDDFFIRELYEREFRNSGYAVFIASDGAEGLLKIEEEMPDIVLLDLMLPKLNGLDLLKTVKEKEELKKVPIVILTNVGQEPAIKRGFELGAAGYMVKSAYTPQQVVNEVKTYLK</sequence>
<reference evidence="4 5" key="1">
    <citation type="journal article" date="2016" name="Nat. Commun.">
        <title>Thousands of microbial genomes shed light on interconnected biogeochemical processes in an aquifer system.</title>
        <authorList>
            <person name="Anantharaman K."/>
            <person name="Brown C.T."/>
            <person name="Hug L.A."/>
            <person name="Sharon I."/>
            <person name="Castelle C.J."/>
            <person name="Probst A.J."/>
            <person name="Thomas B.C."/>
            <person name="Singh A."/>
            <person name="Wilkins M.J."/>
            <person name="Karaoz U."/>
            <person name="Brodie E.L."/>
            <person name="Williams K.H."/>
            <person name="Hubbard S.S."/>
            <person name="Banfield J.F."/>
        </authorList>
    </citation>
    <scope>NUCLEOTIDE SEQUENCE [LARGE SCALE GENOMIC DNA]</scope>
</reference>
<dbReference type="PANTHER" id="PTHR44591">
    <property type="entry name" value="STRESS RESPONSE REGULATOR PROTEIN 1"/>
    <property type="match status" value="1"/>
</dbReference>
<dbReference type="InterPro" id="IPR001789">
    <property type="entry name" value="Sig_transdc_resp-reg_receiver"/>
</dbReference>
<evidence type="ECO:0000256" key="2">
    <source>
        <dbReference type="PROSITE-ProRule" id="PRU00169"/>
    </source>
</evidence>
<evidence type="ECO:0000313" key="5">
    <source>
        <dbReference type="Proteomes" id="UP000177103"/>
    </source>
</evidence>
<dbReference type="SUPFAM" id="SSF52172">
    <property type="entry name" value="CheY-like"/>
    <property type="match status" value="1"/>
</dbReference>
<dbReference type="CDD" id="cd17574">
    <property type="entry name" value="REC_OmpR"/>
    <property type="match status" value="1"/>
</dbReference>
<evidence type="ECO:0000313" key="4">
    <source>
        <dbReference type="EMBL" id="OGY23861.1"/>
    </source>
</evidence>
<dbReference type="InterPro" id="IPR011006">
    <property type="entry name" value="CheY-like_superfamily"/>
</dbReference>
<dbReference type="Gene3D" id="3.40.50.2300">
    <property type="match status" value="1"/>
</dbReference>
<dbReference type="Proteomes" id="UP000177103">
    <property type="component" value="Unassembled WGS sequence"/>
</dbReference>
<gene>
    <name evidence="4" type="ORF">A2Y57_01070</name>
</gene>
<dbReference type="SMART" id="SM00448">
    <property type="entry name" value="REC"/>
    <property type="match status" value="1"/>
</dbReference>
<dbReference type="InterPro" id="IPR050595">
    <property type="entry name" value="Bact_response_regulator"/>
</dbReference>
<comment type="caution">
    <text evidence="4">The sequence shown here is derived from an EMBL/GenBank/DDBJ whole genome shotgun (WGS) entry which is preliminary data.</text>
</comment>
<dbReference type="PROSITE" id="PS50110">
    <property type="entry name" value="RESPONSE_REGULATORY"/>
    <property type="match status" value="1"/>
</dbReference>
<dbReference type="GO" id="GO:0000160">
    <property type="term" value="P:phosphorelay signal transduction system"/>
    <property type="evidence" value="ECO:0007669"/>
    <property type="project" value="InterPro"/>
</dbReference>
<proteinExistence type="predicted"/>
<evidence type="ECO:0000259" key="3">
    <source>
        <dbReference type="PROSITE" id="PS50110"/>
    </source>
</evidence>